<name>A0ABY0VUV2_9PSED</name>
<protein>
    <submittedName>
        <fullName evidence="1">Uncharacterized protein</fullName>
    </submittedName>
</protein>
<dbReference type="EMBL" id="LT629796">
    <property type="protein sequence ID" value="SDU56918.1"/>
    <property type="molecule type" value="Genomic_DNA"/>
</dbReference>
<evidence type="ECO:0000313" key="2">
    <source>
        <dbReference type="Proteomes" id="UP000182476"/>
    </source>
</evidence>
<proteinExistence type="predicted"/>
<evidence type="ECO:0000313" key="1">
    <source>
        <dbReference type="EMBL" id="SDU56918.1"/>
    </source>
</evidence>
<accession>A0ABY0VUV2</accession>
<keyword evidence="2" id="KW-1185">Reference proteome</keyword>
<sequence>MPHADLSPPLLFRINENQLALEAAILELKNQVEQRGALSWSTTCAVPWRRPTAMRNSSR</sequence>
<dbReference type="Proteomes" id="UP000182476">
    <property type="component" value="Chromosome I"/>
</dbReference>
<gene>
    <name evidence="1" type="ORF">SAMN04489801_4526</name>
</gene>
<reference evidence="1 2" key="1">
    <citation type="submission" date="2016-10" db="EMBL/GenBank/DDBJ databases">
        <authorList>
            <person name="Varghese N."/>
            <person name="Submissions S."/>
        </authorList>
    </citation>
    <scope>NUCLEOTIDE SEQUENCE [LARGE SCALE GENOMIC DNA]</scope>
    <source>
        <strain evidence="1 2">LMG 21607</strain>
    </source>
</reference>
<organism evidence="1 2">
    <name type="scientific">Pseudomonas mandelii</name>
    <dbReference type="NCBI Taxonomy" id="75612"/>
    <lineage>
        <taxon>Bacteria</taxon>
        <taxon>Pseudomonadati</taxon>
        <taxon>Pseudomonadota</taxon>
        <taxon>Gammaproteobacteria</taxon>
        <taxon>Pseudomonadales</taxon>
        <taxon>Pseudomonadaceae</taxon>
        <taxon>Pseudomonas</taxon>
    </lineage>
</organism>